<dbReference type="KEGG" id="fgg:FSB75_09445"/>
<organism evidence="1 2">
    <name type="scientific">Flavisolibacter ginsenosidimutans</name>
    <dbReference type="NCBI Taxonomy" id="661481"/>
    <lineage>
        <taxon>Bacteria</taxon>
        <taxon>Pseudomonadati</taxon>
        <taxon>Bacteroidota</taxon>
        <taxon>Chitinophagia</taxon>
        <taxon>Chitinophagales</taxon>
        <taxon>Chitinophagaceae</taxon>
        <taxon>Flavisolibacter</taxon>
    </lineage>
</organism>
<dbReference type="AlphaFoldDB" id="A0A5B8UIB1"/>
<dbReference type="RefSeq" id="WP_146786146.1">
    <property type="nucleotide sequence ID" value="NZ_BAABIO010000001.1"/>
</dbReference>
<reference evidence="1 2" key="1">
    <citation type="journal article" date="2015" name="Int. J. Syst. Evol. Microbiol.">
        <title>Flavisolibacter ginsenosidimutans sp. nov., with ginsenoside-converting activity isolated from soil used for cultivating ginseng.</title>
        <authorList>
            <person name="Zhao Y."/>
            <person name="Liu Q."/>
            <person name="Kang M.S."/>
            <person name="Jin F."/>
            <person name="Yu H."/>
            <person name="Im W.T."/>
        </authorList>
    </citation>
    <scope>NUCLEOTIDE SEQUENCE [LARGE SCALE GENOMIC DNA]</scope>
    <source>
        <strain evidence="1 2">Gsoil 636</strain>
    </source>
</reference>
<evidence type="ECO:0000313" key="1">
    <source>
        <dbReference type="EMBL" id="QEC56106.1"/>
    </source>
</evidence>
<sequence length="68" mass="8017">MIIAAFEKYETNQEARCTPFSFDKGKAFMVNVLQFGETLFLPLAVRELWRVSFAFIKNHFPRFKKPLT</sequence>
<protein>
    <submittedName>
        <fullName evidence="1">Uncharacterized protein</fullName>
    </submittedName>
</protein>
<accession>A0A5B8UIB1</accession>
<evidence type="ECO:0000313" key="2">
    <source>
        <dbReference type="Proteomes" id="UP000321204"/>
    </source>
</evidence>
<proteinExistence type="predicted"/>
<gene>
    <name evidence="1" type="ORF">FSB75_09445</name>
</gene>
<keyword evidence="2" id="KW-1185">Reference proteome</keyword>
<dbReference type="EMBL" id="CP042433">
    <property type="protein sequence ID" value="QEC56106.1"/>
    <property type="molecule type" value="Genomic_DNA"/>
</dbReference>
<dbReference type="Proteomes" id="UP000321204">
    <property type="component" value="Chromosome"/>
</dbReference>
<name>A0A5B8UIB1_9BACT</name>